<comment type="caution">
    <text evidence="1">The sequence shown here is derived from an EMBL/GenBank/DDBJ whole genome shotgun (WGS) entry which is preliminary data.</text>
</comment>
<dbReference type="SUPFAM" id="SSF110849">
    <property type="entry name" value="ParB/Sulfiredoxin"/>
    <property type="match status" value="1"/>
</dbReference>
<dbReference type="InterPro" id="IPR036086">
    <property type="entry name" value="ParB/Sulfiredoxin_sf"/>
</dbReference>
<gene>
    <name evidence="1" type="ORF">S03H2_56507</name>
</gene>
<proteinExistence type="predicted"/>
<organism evidence="1">
    <name type="scientific">marine sediment metagenome</name>
    <dbReference type="NCBI Taxonomy" id="412755"/>
    <lineage>
        <taxon>unclassified sequences</taxon>
        <taxon>metagenomes</taxon>
        <taxon>ecological metagenomes</taxon>
    </lineage>
</organism>
<dbReference type="AlphaFoldDB" id="X1K3C0"/>
<protein>
    <recommendedName>
        <fullName evidence="2">DNA methylase N-4/N-6 domain-containing protein</fullName>
    </recommendedName>
</protein>
<reference evidence="1" key="1">
    <citation type="journal article" date="2014" name="Front. Microbiol.">
        <title>High frequency of phylogenetically diverse reductive dehalogenase-homologous genes in deep subseafloor sedimentary metagenomes.</title>
        <authorList>
            <person name="Kawai M."/>
            <person name="Futagami T."/>
            <person name="Toyoda A."/>
            <person name="Takaki Y."/>
            <person name="Nishi S."/>
            <person name="Hori S."/>
            <person name="Arai W."/>
            <person name="Tsubouchi T."/>
            <person name="Morono Y."/>
            <person name="Uchiyama I."/>
            <person name="Ito T."/>
            <person name="Fujiyama A."/>
            <person name="Inagaki F."/>
            <person name="Takami H."/>
        </authorList>
    </citation>
    <scope>NUCLEOTIDE SEQUENCE</scope>
    <source>
        <strain evidence="1">Expedition CK06-06</strain>
    </source>
</reference>
<dbReference type="EMBL" id="BARU01036151">
    <property type="protein sequence ID" value="GAH88170.1"/>
    <property type="molecule type" value="Genomic_DNA"/>
</dbReference>
<dbReference type="SUPFAM" id="SSF53335">
    <property type="entry name" value="S-adenosyl-L-methionine-dependent methyltransferases"/>
    <property type="match status" value="1"/>
</dbReference>
<evidence type="ECO:0000313" key="1">
    <source>
        <dbReference type="EMBL" id="GAH88170.1"/>
    </source>
</evidence>
<feature type="non-terminal residue" evidence="1">
    <location>
        <position position="1"/>
    </location>
</feature>
<dbReference type="Gene3D" id="3.40.50.150">
    <property type="entry name" value="Vaccinia Virus protein VP39"/>
    <property type="match status" value="1"/>
</dbReference>
<dbReference type="InterPro" id="IPR029063">
    <property type="entry name" value="SAM-dependent_MTases_sf"/>
</dbReference>
<name>X1K3C0_9ZZZZ</name>
<evidence type="ECO:0008006" key="2">
    <source>
        <dbReference type="Google" id="ProtNLM"/>
    </source>
</evidence>
<sequence>GLKKVPVHIADDLTPAQKRAYRIADNQTADLADWNYELLAQELGELGKVEFDLQALGFPADQLGALLEPELKDGLTDPDAVPEPLDPAVTRRGDLYVLGDHRLLCGDASDASDVDRLLDGARIQLVNTDPPYNVKVEPRTKAAILAAGQSGKMTHHQRFDLVRQPSFAPLRGRAKVPAKRMKLRPRDRPLLNDYLPDAQFAKLLEAWFGQIARALEPGRAFYIWGGYANCANYPPALKASELYFSQAIIWVKQ</sequence>
<accession>X1K3C0</accession>
<feature type="non-terminal residue" evidence="1">
    <location>
        <position position="253"/>
    </location>
</feature>